<evidence type="ECO:0000313" key="1">
    <source>
        <dbReference type="EMBL" id="KAF6355828.1"/>
    </source>
</evidence>
<evidence type="ECO:0000313" key="2">
    <source>
        <dbReference type="Proteomes" id="UP000527355"/>
    </source>
</evidence>
<accession>A0A7J7Y224</accession>
<gene>
    <name evidence="1" type="ORF">mMyoMyo1_015970</name>
</gene>
<protein>
    <submittedName>
        <fullName evidence="1">Phosphoserine phosphatase</fullName>
    </submittedName>
</protein>
<dbReference type="Proteomes" id="UP000527355">
    <property type="component" value="Unassembled WGS sequence"/>
</dbReference>
<name>A0A7J7Y224_MYOMY</name>
<dbReference type="EMBL" id="JABWUV010000005">
    <property type="protein sequence ID" value="KAF6355828.1"/>
    <property type="molecule type" value="Genomic_DNA"/>
</dbReference>
<keyword evidence="2" id="KW-1185">Reference proteome</keyword>
<comment type="caution">
    <text evidence="1">The sequence shown here is derived from an EMBL/GenBank/DDBJ whole genome shotgun (WGS) entry which is preliminary data.</text>
</comment>
<sequence length="111" mass="12201">MQVSLWEGCSEAPVTYRKDVFIGFGGNVIRQQVKDNAKWYHAFLTHGNPRQNGSPGSDVCGSTGTGLNEAAVLRVFLSCDTSVLLIINTAYVNKTGRSGSHNMKNWNVSWH</sequence>
<dbReference type="AlphaFoldDB" id="A0A7J7Y224"/>
<organism evidence="1 2">
    <name type="scientific">Myotis myotis</name>
    <name type="common">Greater mouse-eared bat</name>
    <name type="synonym">Vespertilio myotis</name>
    <dbReference type="NCBI Taxonomy" id="51298"/>
    <lineage>
        <taxon>Eukaryota</taxon>
        <taxon>Metazoa</taxon>
        <taxon>Chordata</taxon>
        <taxon>Craniata</taxon>
        <taxon>Vertebrata</taxon>
        <taxon>Euteleostomi</taxon>
        <taxon>Mammalia</taxon>
        <taxon>Eutheria</taxon>
        <taxon>Laurasiatheria</taxon>
        <taxon>Chiroptera</taxon>
        <taxon>Yangochiroptera</taxon>
        <taxon>Vespertilionidae</taxon>
        <taxon>Myotis</taxon>
    </lineage>
</organism>
<proteinExistence type="predicted"/>
<reference evidence="1 2" key="1">
    <citation type="journal article" date="2020" name="Nature">
        <title>Six reference-quality genomes reveal evolution of bat adaptations.</title>
        <authorList>
            <person name="Jebb D."/>
            <person name="Huang Z."/>
            <person name="Pippel M."/>
            <person name="Hughes G.M."/>
            <person name="Lavrichenko K."/>
            <person name="Devanna P."/>
            <person name="Winkler S."/>
            <person name="Jermiin L.S."/>
            <person name="Skirmuntt E.C."/>
            <person name="Katzourakis A."/>
            <person name="Burkitt-Gray L."/>
            <person name="Ray D.A."/>
            <person name="Sullivan K.A.M."/>
            <person name="Roscito J.G."/>
            <person name="Kirilenko B.M."/>
            <person name="Davalos L.M."/>
            <person name="Corthals A.P."/>
            <person name="Power M.L."/>
            <person name="Jones G."/>
            <person name="Ransome R.D."/>
            <person name="Dechmann D.K.N."/>
            <person name="Locatelli A.G."/>
            <person name="Puechmaille S.J."/>
            <person name="Fedrigo O."/>
            <person name="Jarvis E.D."/>
            <person name="Hiller M."/>
            <person name="Vernes S.C."/>
            <person name="Myers E.W."/>
            <person name="Teeling E.C."/>
        </authorList>
    </citation>
    <scope>NUCLEOTIDE SEQUENCE [LARGE SCALE GENOMIC DNA]</scope>
    <source>
        <strain evidence="1">MMyoMyo1</strain>
        <tissue evidence="1">Flight muscle</tissue>
    </source>
</reference>